<proteinExistence type="predicted"/>
<dbReference type="AlphaFoldDB" id="A0A9P7D8F8"/>
<comment type="caution">
    <text evidence="1">The sequence shown here is derived from an EMBL/GenBank/DDBJ whole genome shotgun (WGS) entry which is preliminary data.</text>
</comment>
<protein>
    <submittedName>
        <fullName evidence="1">Uncharacterized protein</fullName>
    </submittedName>
</protein>
<organism evidence="1 2">
    <name type="scientific">Suillus placidus</name>
    <dbReference type="NCBI Taxonomy" id="48579"/>
    <lineage>
        <taxon>Eukaryota</taxon>
        <taxon>Fungi</taxon>
        <taxon>Dikarya</taxon>
        <taxon>Basidiomycota</taxon>
        <taxon>Agaricomycotina</taxon>
        <taxon>Agaricomycetes</taxon>
        <taxon>Agaricomycetidae</taxon>
        <taxon>Boletales</taxon>
        <taxon>Suillineae</taxon>
        <taxon>Suillaceae</taxon>
        <taxon>Suillus</taxon>
    </lineage>
</organism>
<accession>A0A9P7D8F8</accession>
<gene>
    <name evidence="1" type="ORF">EV702DRAFT_959160</name>
</gene>
<evidence type="ECO:0000313" key="2">
    <source>
        <dbReference type="Proteomes" id="UP000714275"/>
    </source>
</evidence>
<dbReference type="EMBL" id="JABBWD010000002">
    <property type="protein sequence ID" value="KAG1783329.1"/>
    <property type="molecule type" value="Genomic_DNA"/>
</dbReference>
<dbReference type="OrthoDB" id="3018720at2759"/>
<sequence length="200" mass="22098">MVAAFANLSPSKLASIHASVFKSVPTPLTSINNVPSIAPITAPSIVTAPTLPKAPTLLFDVSNERTSSASISDTYGVHTYIIELAKCHQHIPLSILTTKATSRLFLEPSSLKFLTHYTSHRNSAPTKCHILDVSQFPAETSISIGEWHEAWARFLKLLADNASPEVLERWTKHHNELRQHPDFEGHWSAILAFDIEQRAS</sequence>
<feature type="non-terminal residue" evidence="1">
    <location>
        <position position="200"/>
    </location>
</feature>
<keyword evidence="2" id="KW-1185">Reference proteome</keyword>
<name>A0A9P7D8F8_9AGAM</name>
<evidence type="ECO:0000313" key="1">
    <source>
        <dbReference type="EMBL" id="KAG1783329.1"/>
    </source>
</evidence>
<reference evidence="1" key="1">
    <citation type="journal article" date="2020" name="New Phytol.">
        <title>Comparative genomics reveals dynamic genome evolution in host specialist ectomycorrhizal fungi.</title>
        <authorList>
            <person name="Lofgren L.A."/>
            <person name="Nguyen N.H."/>
            <person name="Vilgalys R."/>
            <person name="Ruytinx J."/>
            <person name="Liao H.L."/>
            <person name="Branco S."/>
            <person name="Kuo A."/>
            <person name="LaButti K."/>
            <person name="Lipzen A."/>
            <person name="Andreopoulos W."/>
            <person name="Pangilinan J."/>
            <person name="Riley R."/>
            <person name="Hundley H."/>
            <person name="Na H."/>
            <person name="Barry K."/>
            <person name="Grigoriev I.V."/>
            <person name="Stajich J.E."/>
            <person name="Kennedy P.G."/>
        </authorList>
    </citation>
    <scope>NUCLEOTIDE SEQUENCE</scope>
    <source>
        <strain evidence="1">DOB743</strain>
    </source>
</reference>
<dbReference type="Proteomes" id="UP000714275">
    <property type="component" value="Unassembled WGS sequence"/>
</dbReference>